<dbReference type="AlphaFoldDB" id="C5C4N1"/>
<organism evidence="5 6">
    <name type="scientific">Beutenbergia cavernae (strain ATCC BAA-8 / DSM 12333 / CCUG 43141 / JCM 11478 / NBRC 16432 / NCIMB 13614 / HKI 0122)</name>
    <dbReference type="NCBI Taxonomy" id="471853"/>
    <lineage>
        <taxon>Bacteria</taxon>
        <taxon>Bacillati</taxon>
        <taxon>Actinomycetota</taxon>
        <taxon>Actinomycetes</taxon>
        <taxon>Micrococcales</taxon>
        <taxon>Beutenbergiaceae</taxon>
        <taxon>Beutenbergia</taxon>
    </lineage>
</organism>
<sequence length="405" mass="43216">MASQRRCKIADLASSSAGSIAIGPFGSALKAELYTESGVPVLRGQDIGVGKHPQRSGTFVAPETARRLARSLVREGDLVFPHRGAIGEVGLIGDDEFLLSSSMMKLTVDRSKAEPAFLMYYFRGPGRRELMMRASTVGTPGIAQPLASLREIDLALPSLGEQRAIAEVLGALDDKIAANTKLAATADALAMSLFVRSLGSETREYEISEVADLVTRGITPSYVDGGSDATMVLGQRCVRGQRVDLGPARWTDPARVKSEKLLSPGDVLINSTGMGSLGRVGRWTYAREATVDSHVTLVRFNDAVVNTTFAGFALLRLEREIEVLAEGSTGQTELPRGSLARMKICVPSNENALPLAETLDALVAMAEQVRNEKQALAATRDALLPQLMSGKLTVHAAEAIAEELA</sequence>
<dbReference type="CDD" id="cd16961">
    <property type="entry name" value="RMtype1_S_TRD-CR_like"/>
    <property type="match status" value="1"/>
</dbReference>
<dbReference type="InterPro" id="IPR052021">
    <property type="entry name" value="Type-I_RS_S_subunit"/>
</dbReference>
<dbReference type="STRING" id="471853.Bcav_3914"/>
<dbReference type="OrthoDB" id="9798929at2"/>
<dbReference type="GO" id="GO:0004519">
    <property type="term" value="F:endonuclease activity"/>
    <property type="evidence" value="ECO:0007669"/>
    <property type="project" value="UniProtKB-KW"/>
</dbReference>
<dbReference type="Proteomes" id="UP000007962">
    <property type="component" value="Chromosome"/>
</dbReference>
<dbReference type="REBASE" id="20852">
    <property type="entry name" value="S.Bca12333ORF3915P"/>
</dbReference>
<feature type="domain" description="Type I restriction modification DNA specificity" evidence="4">
    <location>
        <begin position="73"/>
        <end position="182"/>
    </location>
</feature>
<dbReference type="GO" id="GO:0009307">
    <property type="term" value="P:DNA restriction-modification system"/>
    <property type="evidence" value="ECO:0007669"/>
    <property type="project" value="UniProtKB-KW"/>
</dbReference>
<keyword evidence="5" id="KW-0378">Hydrolase</keyword>
<dbReference type="EMBL" id="CP001618">
    <property type="protein sequence ID" value="ACQ82155.1"/>
    <property type="molecule type" value="Genomic_DNA"/>
</dbReference>
<evidence type="ECO:0000256" key="3">
    <source>
        <dbReference type="ARBA" id="ARBA00023125"/>
    </source>
</evidence>
<evidence type="ECO:0000259" key="4">
    <source>
        <dbReference type="Pfam" id="PF01420"/>
    </source>
</evidence>
<dbReference type="InterPro" id="IPR000055">
    <property type="entry name" value="Restrct_endonuc_typeI_TRD"/>
</dbReference>
<dbReference type="SUPFAM" id="SSF116734">
    <property type="entry name" value="DNA methylase specificity domain"/>
    <property type="match status" value="2"/>
</dbReference>
<dbReference type="PANTHER" id="PTHR30408:SF12">
    <property type="entry name" value="TYPE I RESTRICTION ENZYME MJAVIII SPECIFICITY SUBUNIT"/>
    <property type="match status" value="1"/>
</dbReference>
<evidence type="ECO:0000313" key="5">
    <source>
        <dbReference type="EMBL" id="ACQ82155.1"/>
    </source>
</evidence>
<dbReference type="eggNOG" id="COG0732">
    <property type="taxonomic scope" value="Bacteria"/>
</dbReference>
<keyword evidence="5" id="KW-0540">Nuclease</keyword>
<dbReference type="PANTHER" id="PTHR30408">
    <property type="entry name" value="TYPE-1 RESTRICTION ENZYME ECOKI SPECIFICITY PROTEIN"/>
    <property type="match status" value="1"/>
</dbReference>
<gene>
    <name evidence="5" type="ordered locus">Bcav_3914</name>
</gene>
<dbReference type="HOGENOM" id="CLU_021095_2_1_11"/>
<keyword evidence="5" id="KW-0255">Endonuclease</keyword>
<dbReference type="RefSeq" id="WP_015884392.1">
    <property type="nucleotide sequence ID" value="NC_012669.1"/>
</dbReference>
<protein>
    <submittedName>
        <fullName evidence="5">Restriction endonuclease S subunit</fullName>
    </submittedName>
</protein>
<reference evidence="5 6" key="1">
    <citation type="journal article" date="2009" name="Stand. Genomic Sci.">
        <title>Complete genome sequence of Beutenbergia cavernae type strain (HKI 0122).</title>
        <authorList>
            <person name="Land M."/>
            <person name="Pukall R."/>
            <person name="Abt B."/>
            <person name="Goker M."/>
            <person name="Rohde M."/>
            <person name="Glavina Del Rio T."/>
            <person name="Tice H."/>
            <person name="Copeland A."/>
            <person name="Cheng J.F."/>
            <person name="Lucas S."/>
            <person name="Chen F."/>
            <person name="Nolan M."/>
            <person name="Bruce D."/>
            <person name="Goodwin L."/>
            <person name="Pitluck S."/>
            <person name="Ivanova N."/>
            <person name="Mavromatis K."/>
            <person name="Ovchinnikova G."/>
            <person name="Pati A."/>
            <person name="Chen A."/>
            <person name="Palaniappan K."/>
            <person name="Hauser L."/>
            <person name="Chang Y.J."/>
            <person name="Jefferies C.C."/>
            <person name="Saunders E."/>
            <person name="Brettin T."/>
            <person name="Detter J.C."/>
            <person name="Han C."/>
            <person name="Chain P."/>
            <person name="Bristow J."/>
            <person name="Eisen J.A."/>
            <person name="Markowitz V."/>
            <person name="Hugenholtz P."/>
            <person name="Kyrpides N.C."/>
            <person name="Klenk H.P."/>
            <person name="Lapidus A."/>
        </authorList>
    </citation>
    <scope>NUCLEOTIDE SEQUENCE [LARGE SCALE GENOMIC DNA]</scope>
    <source>
        <strain evidence="6">ATCC BAA-8 / DSM 12333 / NBRC 16432</strain>
    </source>
</reference>
<comment type="similarity">
    <text evidence="1">Belongs to the type-I restriction system S methylase family.</text>
</comment>
<name>C5C4N1_BEUC1</name>
<dbReference type="KEGG" id="bcv:Bcav_3914"/>
<accession>C5C4N1</accession>
<dbReference type="InterPro" id="IPR044946">
    <property type="entry name" value="Restrct_endonuc_typeI_TRD_sf"/>
</dbReference>
<dbReference type="Pfam" id="PF01420">
    <property type="entry name" value="Methylase_S"/>
    <property type="match status" value="1"/>
</dbReference>
<keyword evidence="6" id="KW-1185">Reference proteome</keyword>
<proteinExistence type="inferred from homology"/>
<evidence type="ECO:0000256" key="2">
    <source>
        <dbReference type="ARBA" id="ARBA00022747"/>
    </source>
</evidence>
<evidence type="ECO:0000256" key="1">
    <source>
        <dbReference type="ARBA" id="ARBA00010923"/>
    </source>
</evidence>
<keyword evidence="3" id="KW-0238">DNA-binding</keyword>
<dbReference type="Gene3D" id="3.90.220.20">
    <property type="entry name" value="DNA methylase specificity domains"/>
    <property type="match status" value="2"/>
</dbReference>
<keyword evidence="2" id="KW-0680">Restriction system</keyword>
<dbReference type="GO" id="GO:0003677">
    <property type="term" value="F:DNA binding"/>
    <property type="evidence" value="ECO:0007669"/>
    <property type="project" value="UniProtKB-KW"/>
</dbReference>
<evidence type="ECO:0000313" key="6">
    <source>
        <dbReference type="Proteomes" id="UP000007962"/>
    </source>
</evidence>